<evidence type="ECO:0000256" key="4">
    <source>
        <dbReference type="ARBA" id="ARBA00023136"/>
    </source>
</evidence>
<evidence type="ECO:0000259" key="6">
    <source>
        <dbReference type="Pfam" id="PF07980"/>
    </source>
</evidence>
<evidence type="ECO:0000256" key="1">
    <source>
        <dbReference type="ARBA" id="ARBA00004442"/>
    </source>
</evidence>
<sequence>MKKIFYYLYAACITLSICGCEDRLDIPNPNKKTSETFWKTEKDFNEALVSCYTPLKNWNGGYYGTRGFMVRISRADDIIFRNDIQDIYAMHRFTNDANNAVGQNLFYQFYNAIYRANSILQNITAKDFPKEYKDKVCGEASFIRALYYFQLGKEFGDVPLRLKASQDPATFQLKKSSQKDIYAQAEKDFLFAVDLLPLKNEIGKPTKGTAYAFLGKLYVYQERWKDALDVLKPLLSEPYKYKLMDDYSWNFDEEHEHNAESIFEIEYDAAGGSDQWDNGETANSAQSTTIAVEYAAGEVGGWFEANVSPKMMDIFMKEKAANGDFDYRLKCSVAFNYKGCMYYQKPFLDVFKNNPEGMNSFWILKYQNSKTRKQEVETLPSYINQRVMRFADVILLLAECELNLDNIHESVKYINMIRMRGNNLTPYKGNTDKQSVKQELIHQRAIEFFHEGERFYDLRRWGLLEEELEKQDKARFANFNKRHYYLPIPSKEIQTNLLCTQNDNR</sequence>
<proteinExistence type="inferred from homology"/>
<dbReference type="OrthoDB" id="9792139at2"/>
<comment type="similarity">
    <text evidence="2">Belongs to the SusD family.</text>
</comment>
<keyword evidence="3" id="KW-0732">Signal</keyword>
<dbReference type="Proteomes" id="UP000029556">
    <property type="component" value="Unassembled WGS sequence"/>
</dbReference>
<dbReference type="RefSeq" id="WP_036872265.1">
    <property type="nucleotide sequence ID" value="NZ_JRNN01000037.1"/>
</dbReference>
<evidence type="ECO:0000256" key="2">
    <source>
        <dbReference type="ARBA" id="ARBA00006275"/>
    </source>
</evidence>
<comment type="caution">
    <text evidence="8">The sequence shown here is derived from an EMBL/GenBank/DDBJ whole genome shotgun (WGS) entry which is preliminary data.</text>
</comment>
<dbReference type="Gene3D" id="1.25.40.390">
    <property type="match status" value="1"/>
</dbReference>
<dbReference type="GO" id="GO:0009279">
    <property type="term" value="C:cell outer membrane"/>
    <property type="evidence" value="ECO:0007669"/>
    <property type="project" value="UniProtKB-SubCell"/>
</dbReference>
<dbReference type="InterPro" id="IPR033985">
    <property type="entry name" value="SusD-like_N"/>
</dbReference>
<evidence type="ECO:0000256" key="3">
    <source>
        <dbReference type="ARBA" id="ARBA00022729"/>
    </source>
</evidence>
<keyword evidence="5" id="KW-0998">Cell outer membrane</keyword>
<dbReference type="Pfam" id="PF07980">
    <property type="entry name" value="SusD_RagB"/>
    <property type="match status" value="1"/>
</dbReference>
<dbReference type="PROSITE" id="PS51257">
    <property type="entry name" value="PROKAR_LIPOPROTEIN"/>
    <property type="match status" value="1"/>
</dbReference>
<evidence type="ECO:0000259" key="7">
    <source>
        <dbReference type="Pfam" id="PF14322"/>
    </source>
</evidence>
<dbReference type="Pfam" id="PF14322">
    <property type="entry name" value="SusD-like_3"/>
    <property type="match status" value="1"/>
</dbReference>
<evidence type="ECO:0000256" key="5">
    <source>
        <dbReference type="ARBA" id="ARBA00023237"/>
    </source>
</evidence>
<accession>A0A096BQX1</accession>
<reference evidence="8 9" key="1">
    <citation type="submission" date="2014-07" db="EMBL/GenBank/DDBJ databases">
        <authorList>
            <person name="McCorrison J."/>
            <person name="Sanka R."/>
            <person name="Torralba M."/>
            <person name="Gillis M."/>
            <person name="Haft D.H."/>
            <person name="Methe B."/>
            <person name="Sutton G."/>
            <person name="Nelson K.E."/>
        </authorList>
    </citation>
    <scope>NUCLEOTIDE SEQUENCE [LARGE SCALE GENOMIC DNA]</scope>
    <source>
        <strain evidence="8 9">DNF00853</strain>
    </source>
</reference>
<evidence type="ECO:0000313" key="9">
    <source>
        <dbReference type="Proteomes" id="UP000029556"/>
    </source>
</evidence>
<dbReference type="EMBL" id="JRNN01000037">
    <property type="protein sequence ID" value="KGF35629.1"/>
    <property type="molecule type" value="Genomic_DNA"/>
</dbReference>
<dbReference type="CDD" id="cd08977">
    <property type="entry name" value="SusD"/>
    <property type="match status" value="1"/>
</dbReference>
<dbReference type="SUPFAM" id="SSF48452">
    <property type="entry name" value="TPR-like"/>
    <property type="match status" value="1"/>
</dbReference>
<protein>
    <submittedName>
        <fullName evidence="8">Starch-binding protein</fullName>
    </submittedName>
</protein>
<evidence type="ECO:0000313" key="8">
    <source>
        <dbReference type="EMBL" id="KGF35629.1"/>
    </source>
</evidence>
<dbReference type="AlphaFoldDB" id="A0A096BQX1"/>
<gene>
    <name evidence="8" type="ORF">HMPREF2137_04405</name>
</gene>
<dbReference type="InterPro" id="IPR012944">
    <property type="entry name" value="SusD_RagB_dom"/>
</dbReference>
<comment type="subcellular location">
    <subcellularLocation>
        <location evidence="1">Cell outer membrane</location>
    </subcellularLocation>
</comment>
<organism evidence="8 9">
    <name type="scientific">Hoylesella buccalis DNF00853</name>
    <dbReference type="NCBI Taxonomy" id="1401074"/>
    <lineage>
        <taxon>Bacteria</taxon>
        <taxon>Pseudomonadati</taxon>
        <taxon>Bacteroidota</taxon>
        <taxon>Bacteroidia</taxon>
        <taxon>Bacteroidales</taxon>
        <taxon>Prevotellaceae</taxon>
        <taxon>Hoylesella</taxon>
    </lineage>
</organism>
<feature type="domain" description="RagB/SusD" evidence="6">
    <location>
        <begin position="260"/>
        <end position="503"/>
    </location>
</feature>
<feature type="domain" description="SusD-like N-terminal" evidence="7">
    <location>
        <begin position="82"/>
        <end position="218"/>
    </location>
</feature>
<name>A0A096BQX1_9BACT</name>
<dbReference type="InterPro" id="IPR011990">
    <property type="entry name" value="TPR-like_helical_dom_sf"/>
</dbReference>
<keyword evidence="4" id="KW-0472">Membrane</keyword>